<evidence type="ECO:0000256" key="2">
    <source>
        <dbReference type="ARBA" id="ARBA00013457"/>
    </source>
</evidence>
<dbReference type="PANTHER" id="PTHR32332:SF20">
    <property type="entry name" value="2-NITROPROPANE DIOXYGENASE-LIKE PROTEIN"/>
    <property type="match status" value="1"/>
</dbReference>
<dbReference type="Gene3D" id="3.20.20.70">
    <property type="entry name" value="Aldolase class I"/>
    <property type="match status" value="1"/>
</dbReference>
<accession>A0A179ET32</accession>
<reference evidence="6 7" key="1">
    <citation type="submission" date="2016-04" db="EMBL/GenBank/DDBJ databases">
        <title>Draft genome of an Enterococcus thailandicus strain isolated from bovine feces.</title>
        <authorList>
            <person name="Beukers A.G."/>
            <person name="Zaheer R."/>
            <person name="Goji N."/>
            <person name="Cook S.R."/>
            <person name="Amoako K."/>
            <person name="Chaves A.V."/>
            <person name="Ward M.P."/>
            <person name="Mcallister T.A."/>
        </authorList>
    </citation>
    <scope>NUCLEOTIDE SEQUENCE [LARGE SCALE GENOMIC DNA]</scope>
    <source>
        <strain evidence="6 7">F0711D 46</strain>
    </source>
</reference>
<dbReference type="RefSeq" id="WP_067481824.1">
    <property type="nucleotide sequence ID" value="NZ_BSWX01000001.1"/>
</dbReference>
<comment type="function">
    <text evidence="1">Nitronate monooxygenase that uses molecular oxygen to catalyze the oxidative denitrification of alkyl nitronates. Acts on propionate 3-nitronate (P3N), the presumed physiological substrate. Probably functions in the detoxification of P3N, a metabolic poison produced by plants and fungi as a defense mechanism.</text>
</comment>
<dbReference type="CDD" id="cd04730">
    <property type="entry name" value="NPD_like"/>
    <property type="match status" value="1"/>
</dbReference>
<dbReference type="Proteomes" id="UP000078516">
    <property type="component" value="Unassembled WGS sequence"/>
</dbReference>
<organism evidence="6 7">
    <name type="scientific">Enterococcus thailandicus</name>
    <dbReference type="NCBI Taxonomy" id="417368"/>
    <lineage>
        <taxon>Bacteria</taxon>
        <taxon>Bacillati</taxon>
        <taxon>Bacillota</taxon>
        <taxon>Bacilli</taxon>
        <taxon>Lactobacillales</taxon>
        <taxon>Enterococcaceae</taxon>
        <taxon>Enterococcus</taxon>
    </lineage>
</organism>
<evidence type="ECO:0000256" key="5">
    <source>
        <dbReference type="ARBA" id="ARBA00023002"/>
    </source>
</evidence>
<evidence type="ECO:0000256" key="3">
    <source>
        <dbReference type="ARBA" id="ARBA00022630"/>
    </source>
</evidence>
<keyword evidence="3" id="KW-0285">Flavoprotein</keyword>
<protein>
    <recommendedName>
        <fullName evidence="2">Probable nitronate monooxygenase</fullName>
    </recommendedName>
</protein>
<gene>
    <name evidence="6" type="ORF">A6E74_02460</name>
</gene>
<evidence type="ECO:0000256" key="4">
    <source>
        <dbReference type="ARBA" id="ARBA00022643"/>
    </source>
</evidence>
<sequence length="267" mass="28848">MIKDLFDLKYPIIQGAMAQVSYSSLVAAVSNQGALGTLSSYGLTGEQLKKEIQQVREKTTRPFSCNVMLQQVNSDELIEVILSENIPIVSLSAGFKPGLIQKLQENNRKVISVVGSKRQATKVIDSGTDCIVVEGNEAGGHIGNTKLETLLLDTLAMTKIPVVAAGGIMTNKDIQQKLQVGAAGVQLGTVFLLSQESSLLENSKKLLLSKKIKSEIFTKSSGKKFRAVRVKENYLPCGIGIDRINQILTVSEIIKKLNSVPNSSSDD</sequence>
<name>A0A179ET32_ENTTH</name>
<keyword evidence="5" id="KW-0560">Oxidoreductase</keyword>
<comment type="caution">
    <text evidence="6">The sequence shown here is derived from an EMBL/GenBank/DDBJ whole genome shotgun (WGS) entry which is preliminary data.</text>
</comment>
<dbReference type="PANTHER" id="PTHR32332">
    <property type="entry name" value="2-NITROPROPANE DIOXYGENASE"/>
    <property type="match status" value="1"/>
</dbReference>
<keyword evidence="4" id="KW-0288">FMN</keyword>
<dbReference type="InterPro" id="IPR004136">
    <property type="entry name" value="NMO"/>
</dbReference>
<dbReference type="SUPFAM" id="SSF51412">
    <property type="entry name" value="Inosine monophosphate dehydrogenase (IMPDH)"/>
    <property type="match status" value="1"/>
</dbReference>
<proteinExistence type="predicted"/>
<dbReference type="Pfam" id="PF03060">
    <property type="entry name" value="NMO"/>
    <property type="match status" value="2"/>
</dbReference>
<evidence type="ECO:0000313" key="7">
    <source>
        <dbReference type="Proteomes" id="UP000078516"/>
    </source>
</evidence>
<keyword evidence="7" id="KW-1185">Reference proteome</keyword>
<dbReference type="GO" id="GO:0018580">
    <property type="term" value="F:nitronate monooxygenase activity"/>
    <property type="evidence" value="ECO:0007669"/>
    <property type="project" value="InterPro"/>
</dbReference>
<dbReference type="EMBL" id="LWMN01000010">
    <property type="protein sequence ID" value="OAQ56292.1"/>
    <property type="molecule type" value="Genomic_DNA"/>
</dbReference>
<evidence type="ECO:0000313" key="6">
    <source>
        <dbReference type="EMBL" id="OAQ56292.1"/>
    </source>
</evidence>
<evidence type="ECO:0000256" key="1">
    <source>
        <dbReference type="ARBA" id="ARBA00003535"/>
    </source>
</evidence>
<dbReference type="AlphaFoldDB" id="A0A179ET32"/>
<dbReference type="InterPro" id="IPR013785">
    <property type="entry name" value="Aldolase_TIM"/>
</dbReference>